<evidence type="ECO:0000259" key="2">
    <source>
        <dbReference type="SMART" id="SM00642"/>
    </source>
</evidence>
<evidence type="ECO:0000256" key="1">
    <source>
        <dbReference type="SAM" id="MobiDB-lite"/>
    </source>
</evidence>
<dbReference type="PANTHER" id="PTHR47786:SF2">
    <property type="entry name" value="GLYCOSYL HYDROLASE FAMILY 13 CATALYTIC DOMAIN-CONTAINING PROTEIN"/>
    <property type="match status" value="1"/>
</dbReference>
<dbReference type="EMBL" id="CP093313">
    <property type="protein sequence ID" value="UWZ82588.1"/>
    <property type="molecule type" value="Genomic_DNA"/>
</dbReference>
<dbReference type="SMART" id="SM00642">
    <property type="entry name" value="Aamy"/>
    <property type="match status" value="1"/>
</dbReference>
<dbReference type="RefSeq" id="WP_260791775.1">
    <property type="nucleotide sequence ID" value="NZ_CP093313.1"/>
</dbReference>
<evidence type="ECO:0000313" key="3">
    <source>
        <dbReference type="EMBL" id="UWZ82588.1"/>
    </source>
</evidence>
<dbReference type="SUPFAM" id="SSF51445">
    <property type="entry name" value="(Trans)glycosidases"/>
    <property type="match status" value="1"/>
</dbReference>
<dbReference type="KEGG" id="orp:MOP44_18690"/>
<dbReference type="GO" id="GO:0016787">
    <property type="term" value="F:hydrolase activity"/>
    <property type="evidence" value="ECO:0007669"/>
    <property type="project" value="UniProtKB-KW"/>
</dbReference>
<keyword evidence="4" id="KW-1185">Reference proteome</keyword>
<reference evidence="3" key="1">
    <citation type="submission" date="2021-04" db="EMBL/GenBank/DDBJ databases">
        <title>Phylogenetic analysis of Acidobacteriaceae.</title>
        <authorList>
            <person name="Qiu L."/>
            <person name="Zhang Q."/>
        </authorList>
    </citation>
    <scope>NUCLEOTIDE SEQUENCE</scope>
    <source>
        <strain evidence="3">DSM 25168</strain>
    </source>
</reference>
<keyword evidence="3" id="KW-0378">Hydrolase</keyword>
<gene>
    <name evidence="3" type="ORF">MOP44_18690</name>
</gene>
<organism evidence="3 4">
    <name type="scientific">Occallatibacter riparius</name>
    <dbReference type="NCBI Taxonomy" id="1002689"/>
    <lineage>
        <taxon>Bacteria</taxon>
        <taxon>Pseudomonadati</taxon>
        <taxon>Acidobacteriota</taxon>
        <taxon>Terriglobia</taxon>
        <taxon>Terriglobales</taxon>
        <taxon>Acidobacteriaceae</taxon>
        <taxon>Occallatibacter</taxon>
    </lineage>
</organism>
<evidence type="ECO:0000313" key="4">
    <source>
        <dbReference type="Proteomes" id="UP001059380"/>
    </source>
</evidence>
<name>A0A9J7BI19_9BACT</name>
<protein>
    <submittedName>
        <fullName evidence="3">Alpha-amylase family glycosyl hydrolase</fullName>
    </submittedName>
</protein>
<feature type="region of interest" description="Disordered" evidence="1">
    <location>
        <begin position="1226"/>
        <end position="1281"/>
    </location>
</feature>
<sequence length="1281" mass="144140">MLEFHISRSARDRYQFPDTLFSFNGNVVFANMGACRAFAYRMNQVRESEKYPDRAVHAGALFAMGLIDEAGHVLLQRYREQYDSQVMTDALAFFGGQVGPEQLDKLLLTFVEHFPGSTVMRGEETPKQWLAGSTNGRAHREAALEELLMLWTANRNEAFKPFAELFEDKPLAERTVYKQVTQQLPEYFATRPLVPIPGATAISLLELLRAPAKGAPNSLKDQLELLRKLWTPLLGDAMERFLMIAGEILREEELAIWMQFNPDAARTRAEAEEAARRRRERGEQQWPTLASTAEVITFGDPQHEYEKFSPDTAWMPTTVMMAKSTWVWLAQLSKKYGRHIKYVSEIPDEELAALAHRGINTLWLIGIWERSRASKTIKLLCGNQDAVASAYSLFDYRIADDLGGDQAYVALRDRAFRHGIRLASDMVPNHMGIDSPWVVEHPEWFIGRWESPYPAYSFNGPDLSADDRVEIKIDDHYYTQTDAAVVFRRRDKHTGETRYIYHGNDGTSFPWNDTAQLDYLNPAVREQVIQTILHVARLFPVIRFDAAMTLAKRHFHRLWFPGPGASGAIPSRAEYGMSDEEFNRIMPQEFWREVVDRVAQEVPGTLLLAEAFWLMEGYFVRTLGMHRVYNSAFMVMTRDEDNAKYRSVLKNTLEFDPDIMKRYVNFMSNPDERTAIDQYGKGDKAFGVTVMMATLPGLPMFGHGQIEGFTEKYGMEYQRPRYDETPDQWMIERHEVQIAPLLKRRWLFAESYNFLLYDFFHDSGAVDENVFAYSNRVNDQRALVVYNNVYGSTSGTIRISAAYADKGAGGLRQRSLWEGLGLQDGNSILAFRDSLTNLEYLRRANELGERGIRLNLHAYQSHVFLDWRELHATAERPWDRLCDILGGRGVPSLDDALVNLELRPVHDALRRALDPAIVHMLVEAAEAPAAQAASGQNKPATKAQNALQDRAWQAFAELQTAALPAYAKLAGNRTVAYSTDPATMAPVLRKLLRAATRVPALEGLFPQKWTAAARRVIPNDHPEVPSTALWGPVLASCMLQVLAQAIDVDNWQAIALELFDRLRLREPLAQAFQALGLEDEDGWMAAARVKVLLLMQSGVGKIAQAKAEVPVEVNAPQTATTQTTAPTTAKEQISADALIVPPGLWADPDVCWLTGAHVAGDHTYLVREQYESLLWWLALPRLLLLAESAAPHRAEAAITLDDIEKALVTLEDAGYRLDEILEPQPPAAATEPAATPEKEALETVPKTGPQAGPDPEELEPQEPVAAKPVGPVNPEGPPEEY</sequence>
<dbReference type="Gene3D" id="3.20.20.80">
    <property type="entry name" value="Glycosidases"/>
    <property type="match status" value="2"/>
</dbReference>
<dbReference type="InterPro" id="IPR017853">
    <property type="entry name" value="GH"/>
</dbReference>
<dbReference type="PANTHER" id="PTHR47786">
    <property type="entry name" value="ALPHA-1,4-GLUCAN:MALTOSE-1-PHOSPHATE MALTOSYLTRANSFERASE"/>
    <property type="match status" value="1"/>
</dbReference>
<dbReference type="InterPro" id="IPR006047">
    <property type="entry name" value="GH13_cat_dom"/>
</dbReference>
<accession>A0A9J7BI19</accession>
<dbReference type="GO" id="GO:0005975">
    <property type="term" value="P:carbohydrate metabolic process"/>
    <property type="evidence" value="ECO:0007669"/>
    <property type="project" value="InterPro"/>
</dbReference>
<dbReference type="Proteomes" id="UP001059380">
    <property type="component" value="Chromosome"/>
</dbReference>
<proteinExistence type="predicted"/>
<feature type="domain" description="Glycosyl hydrolase family 13 catalytic" evidence="2">
    <location>
        <begin position="324"/>
        <end position="719"/>
    </location>
</feature>